<dbReference type="PANTHER" id="PTHR10996">
    <property type="entry name" value="2-HYDROXYACID DEHYDROGENASE-RELATED"/>
    <property type="match status" value="1"/>
</dbReference>
<evidence type="ECO:0000313" key="3">
    <source>
        <dbReference type="EnsemblPlants" id="ORGLA08G0143600.1"/>
    </source>
</evidence>
<dbReference type="EnsemblPlants" id="ORGLA08G0143600.1">
    <property type="protein sequence ID" value="ORGLA08G0143600.1"/>
    <property type="gene ID" value="ORGLA08G0143600"/>
</dbReference>
<evidence type="ECO:0000259" key="2">
    <source>
        <dbReference type="Pfam" id="PF00389"/>
    </source>
</evidence>
<dbReference type="STRING" id="4538.I1QJ35"/>
<reference evidence="3" key="1">
    <citation type="submission" date="2015-06" db="UniProtKB">
        <authorList>
            <consortium name="EnsemblPlants"/>
        </authorList>
    </citation>
    <scope>IDENTIFICATION</scope>
</reference>
<dbReference type="GO" id="GO:0016618">
    <property type="term" value="F:hydroxypyruvate reductase [NAD(P)H] activity"/>
    <property type="evidence" value="ECO:0007669"/>
    <property type="project" value="TreeGrafter"/>
</dbReference>
<keyword evidence="4" id="KW-1185">Reference proteome</keyword>
<protein>
    <recommendedName>
        <fullName evidence="2">D-isomer specific 2-hydroxyacid dehydrogenase catalytic domain-containing protein</fullName>
    </recommendedName>
</protein>
<proteinExistence type="predicted"/>
<dbReference type="Gene3D" id="3.40.50.720">
    <property type="entry name" value="NAD(P)-binding Rossmann-like Domain"/>
    <property type="match status" value="1"/>
</dbReference>
<dbReference type="InterPro" id="IPR006139">
    <property type="entry name" value="D-isomer_2_OHA_DH_cat_dom"/>
</dbReference>
<dbReference type="eggNOG" id="KOG0069">
    <property type="taxonomic scope" value="Eukaryota"/>
</dbReference>
<dbReference type="Gramene" id="ORGLA08G0143600.1">
    <property type="protein sequence ID" value="ORGLA08G0143600.1"/>
    <property type="gene ID" value="ORGLA08G0143600"/>
</dbReference>
<dbReference type="Pfam" id="PF00389">
    <property type="entry name" value="2-Hacid_dh"/>
    <property type="match status" value="1"/>
</dbReference>
<dbReference type="GO" id="GO:0051287">
    <property type="term" value="F:NAD binding"/>
    <property type="evidence" value="ECO:0007669"/>
    <property type="project" value="InterPro"/>
</dbReference>
<sequence>MANIHAPNFVCQATIVLGLWAFYSVYCYFVTSPAWADEVSYERTVAVDVDPPRVVLVFGGGPIRVGAELLDAVPSLRCIITISAGINHIDLRECACRGVQVVNAGGVYSTDVADYAVGPVRRARRGMRADGRDTAHLDRGRA</sequence>
<dbReference type="GO" id="GO:0005829">
    <property type="term" value="C:cytosol"/>
    <property type="evidence" value="ECO:0007669"/>
    <property type="project" value="TreeGrafter"/>
</dbReference>
<dbReference type="PANTHER" id="PTHR10996:SF158">
    <property type="entry name" value="OS04G0107300 PROTEIN"/>
    <property type="match status" value="1"/>
</dbReference>
<dbReference type="Proteomes" id="UP000007306">
    <property type="component" value="Chromosome 8"/>
</dbReference>
<accession>I1QJ35</accession>
<name>I1QJ35_ORYGL</name>
<dbReference type="SUPFAM" id="SSF52283">
    <property type="entry name" value="Formate/glycerate dehydrogenase catalytic domain-like"/>
    <property type="match status" value="1"/>
</dbReference>
<evidence type="ECO:0000256" key="1">
    <source>
        <dbReference type="ARBA" id="ARBA00023002"/>
    </source>
</evidence>
<reference evidence="3 4" key="2">
    <citation type="submission" date="2018-04" db="EMBL/GenBank/DDBJ databases">
        <title>OglaRS2 (Oryza glaberrima Reference Sequence Version 2).</title>
        <authorList>
            <person name="Zhang J."/>
            <person name="Kudrna D."/>
            <person name="Lee S."/>
            <person name="Talag J."/>
            <person name="Rajasekar S."/>
            <person name="Wing R.A."/>
        </authorList>
    </citation>
    <scope>NUCLEOTIDE SEQUENCE [LARGE SCALE GENOMIC DNA]</scope>
    <source>
        <strain evidence="3 4">cv. IRGC 96717</strain>
    </source>
</reference>
<dbReference type="InterPro" id="IPR050223">
    <property type="entry name" value="D-isomer_2-hydroxyacid_DH"/>
</dbReference>
<feature type="domain" description="D-isomer specific 2-hydroxyacid dehydrogenase catalytic" evidence="2">
    <location>
        <begin position="52"/>
        <end position="116"/>
    </location>
</feature>
<dbReference type="HOGENOM" id="CLU_151542_0_0_1"/>
<organism evidence="3 4">
    <name type="scientific">Oryza glaberrima</name>
    <name type="common">African rice</name>
    <dbReference type="NCBI Taxonomy" id="4538"/>
    <lineage>
        <taxon>Eukaryota</taxon>
        <taxon>Viridiplantae</taxon>
        <taxon>Streptophyta</taxon>
        <taxon>Embryophyta</taxon>
        <taxon>Tracheophyta</taxon>
        <taxon>Spermatophyta</taxon>
        <taxon>Magnoliopsida</taxon>
        <taxon>Liliopsida</taxon>
        <taxon>Poales</taxon>
        <taxon>Poaceae</taxon>
        <taxon>BOP clade</taxon>
        <taxon>Oryzoideae</taxon>
        <taxon>Oryzeae</taxon>
        <taxon>Oryzinae</taxon>
        <taxon>Oryza</taxon>
    </lineage>
</organism>
<dbReference type="OMA" id="ECACRGV"/>
<dbReference type="GO" id="GO:0030267">
    <property type="term" value="F:glyoxylate reductase (NADPH) activity"/>
    <property type="evidence" value="ECO:0007669"/>
    <property type="project" value="TreeGrafter"/>
</dbReference>
<evidence type="ECO:0000313" key="4">
    <source>
        <dbReference type="Proteomes" id="UP000007306"/>
    </source>
</evidence>
<keyword evidence="1" id="KW-0560">Oxidoreductase</keyword>
<dbReference type="AlphaFoldDB" id="I1QJ35"/>